<evidence type="ECO:0000313" key="3">
    <source>
        <dbReference type="EMBL" id="GAK56653.1"/>
    </source>
</evidence>
<dbReference type="AlphaFoldDB" id="A0A081BWE8"/>
<dbReference type="CDD" id="cd00293">
    <property type="entry name" value="USP-like"/>
    <property type="match status" value="2"/>
</dbReference>
<sequence>MYSKILFATDLSEVSERIIEHLPNLLHVGLREVILVHVVNIRDTGDLAWKLQAHDQAILDNQKATLAQHGINVKVEVPIGLPSMEINEIAEKEHVSLIMVGSHGRSLVRKILLGRTTEQIIRDARKPVFIMKLTPEDQPGCHLYCDNIFHAILYPTDFSDDAEKVLPYIKQGINGGCEKIVLLHVQEEHRIKPYLADRLEEFNQIDQDRLDRLKKELLEAGAKNVTTRIELGKAVPTILHVAEEEDCCLIALGARGRSLFGEIFIGSTANNVARYAKCPVLFVT</sequence>
<feature type="domain" description="UspA" evidence="2">
    <location>
        <begin position="150"/>
        <end position="283"/>
    </location>
</feature>
<evidence type="ECO:0000313" key="4">
    <source>
        <dbReference type="Proteomes" id="UP000030661"/>
    </source>
</evidence>
<dbReference type="Pfam" id="PF00582">
    <property type="entry name" value="Usp"/>
    <property type="match status" value="2"/>
</dbReference>
<dbReference type="PANTHER" id="PTHR46268:SF26">
    <property type="entry name" value="UNIVERSAL STRESS PROTEIN MJ0577"/>
    <property type="match status" value="1"/>
</dbReference>
<dbReference type="InterPro" id="IPR006015">
    <property type="entry name" value="Universal_stress_UspA"/>
</dbReference>
<dbReference type="STRING" id="1499967.U27_03616"/>
<dbReference type="Proteomes" id="UP000030661">
    <property type="component" value="Unassembled WGS sequence"/>
</dbReference>
<feature type="domain" description="UspA" evidence="2">
    <location>
        <begin position="1"/>
        <end position="131"/>
    </location>
</feature>
<dbReference type="PANTHER" id="PTHR46268">
    <property type="entry name" value="STRESS RESPONSE PROTEIN NHAX"/>
    <property type="match status" value="1"/>
</dbReference>
<evidence type="ECO:0000259" key="2">
    <source>
        <dbReference type="Pfam" id="PF00582"/>
    </source>
</evidence>
<dbReference type="EMBL" id="DF820465">
    <property type="protein sequence ID" value="GAK56653.1"/>
    <property type="molecule type" value="Genomic_DNA"/>
</dbReference>
<name>A0A081BWE8_VECG1</name>
<proteinExistence type="inferred from homology"/>
<dbReference type="PRINTS" id="PR01438">
    <property type="entry name" value="UNVRSLSTRESS"/>
</dbReference>
<dbReference type="InterPro" id="IPR006016">
    <property type="entry name" value="UspA"/>
</dbReference>
<dbReference type="eggNOG" id="COG0589">
    <property type="taxonomic scope" value="Bacteria"/>
</dbReference>
<dbReference type="Gene3D" id="3.40.50.620">
    <property type="entry name" value="HUPs"/>
    <property type="match status" value="2"/>
</dbReference>
<protein>
    <submittedName>
        <fullName evidence="3">Universal stress protein, putative</fullName>
    </submittedName>
</protein>
<keyword evidence="4" id="KW-1185">Reference proteome</keyword>
<dbReference type="InterPro" id="IPR014729">
    <property type="entry name" value="Rossmann-like_a/b/a_fold"/>
</dbReference>
<comment type="similarity">
    <text evidence="1">Belongs to the universal stress protein A family.</text>
</comment>
<dbReference type="HOGENOM" id="CLU_049301_2_0_0"/>
<accession>A0A081BWE8</accession>
<evidence type="ECO:0000256" key="1">
    <source>
        <dbReference type="ARBA" id="ARBA00008791"/>
    </source>
</evidence>
<organism evidence="3 4">
    <name type="scientific">Vecturithrix granuli</name>
    <dbReference type="NCBI Taxonomy" id="1499967"/>
    <lineage>
        <taxon>Bacteria</taxon>
        <taxon>Candidatus Moduliflexota</taxon>
        <taxon>Candidatus Vecturitrichia</taxon>
        <taxon>Candidatus Vecturitrichales</taxon>
        <taxon>Candidatus Vecturitrichaceae</taxon>
        <taxon>Candidatus Vecturithrix</taxon>
    </lineage>
</organism>
<dbReference type="SUPFAM" id="SSF52402">
    <property type="entry name" value="Adenine nucleotide alpha hydrolases-like"/>
    <property type="match status" value="2"/>
</dbReference>
<reference evidence="3 4" key="1">
    <citation type="journal article" date="2015" name="PeerJ">
        <title>First genomic representation of candidate bacterial phylum KSB3 points to enhanced environmental sensing as a trigger of wastewater bulking.</title>
        <authorList>
            <person name="Sekiguchi Y."/>
            <person name="Ohashi A."/>
            <person name="Parks D.H."/>
            <person name="Yamauchi T."/>
            <person name="Tyson G.W."/>
            <person name="Hugenholtz P."/>
        </authorList>
    </citation>
    <scope>NUCLEOTIDE SEQUENCE [LARGE SCALE GENOMIC DNA]</scope>
</reference>
<gene>
    <name evidence="3" type="ORF">U27_03616</name>
</gene>